<dbReference type="Gene3D" id="1.10.10.10">
    <property type="entry name" value="Winged helix-like DNA-binding domain superfamily/Winged helix DNA-binding domain"/>
    <property type="match status" value="1"/>
</dbReference>
<dbReference type="InterPro" id="IPR036390">
    <property type="entry name" value="WH_DNA-bd_sf"/>
</dbReference>
<reference evidence="2" key="1">
    <citation type="submission" date="2017-09" db="EMBL/GenBank/DDBJ databases">
        <authorList>
            <person name="Varghese N."/>
            <person name="Submissions S."/>
        </authorList>
    </citation>
    <scope>NUCLEOTIDE SEQUENCE [LARGE SCALE GENOMIC DNA]</scope>
    <source>
        <strain evidence="2">DSM 15103</strain>
    </source>
</reference>
<name>A0A285NJ98_9AQUI</name>
<dbReference type="RefSeq" id="WP_097000166.1">
    <property type="nucleotide sequence ID" value="NZ_OBEI01000003.1"/>
</dbReference>
<protein>
    <submittedName>
        <fullName evidence="1">Uncharacterized protein</fullName>
    </submittedName>
</protein>
<dbReference type="InterPro" id="IPR036388">
    <property type="entry name" value="WH-like_DNA-bd_sf"/>
</dbReference>
<organism evidence="1 2">
    <name type="scientific">Persephonella hydrogeniphila</name>
    <dbReference type="NCBI Taxonomy" id="198703"/>
    <lineage>
        <taxon>Bacteria</taxon>
        <taxon>Pseudomonadati</taxon>
        <taxon>Aquificota</taxon>
        <taxon>Aquificia</taxon>
        <taxon>Aquificales</taxon>
        <taxon>Hydrogenothermaceae</taxon>
        <taxon>Persephonella</taxon>
    </lineage>
</organism>
<evidence type="ECO:0000313" key="2">
    <source>
        <dbReference type="Proteomes" id="UP000219036"/>
    </source>
</evidence>
<dbReference type="OrthoDB" id="8080957at2"/>
<keyword evidence="2" id="KW-1185">Reference proteome</keyword>
<dbReference type="SUPFAM" id="SSF46785">
    <property type="entry name" value="Winged helix' DNA-binding domain"/>
    <property type="match status" value="1"/>
</dbReference>
<dbReference type="Proteomes" id="UP000219036">
    <property type="component" value="Unassembled WGS sequence"/>
</dbReference>
<gene>
    <name evidence="1" type="ORF">SAMN06265182_0989</name>
</gene>
<dbReference type="EMBL" id="OBEI01000003">
    <property type="protein sequence ID" value="SNZ07731.1"/>
    <property type="molecule type" value="Genomic_DNA"/>
</dbReference>
<proteinExistence type="predicted"/>
<accession>A0A285NJ98</accession>
<sequence length="276" mass="32783">MATYNEKAWAFVRKTKQPFTAWDLARVAQVSYSFARKYVYYLQRAEYLKIVGKRGKERLYRTIRITGVKPVKVNHHKKVVIDENTGEVFSITKTKRSEIRQRIWDAIKELQQFTTSDIYKKTLVATDSIRDYVRFLEKAGFVEKISKKEKYTVYKLSKSQEEYPEAKKEIQSKKLKQPKEKKYQAIWNLIRTLPQFTVKELSKQLPDIHPESIRIYVKHLRRAGYLEIVKKTQYDGFLYRLVRDSGKKAPILRLPRKKTPTVYDPNKDKTYLSIGE</sequence>
<dbReference type="AlphaFoldDB" id="A0A285NJ98"/>
<evidence type="ECO:0000313" key="1">
    <source>
        <dbReference type="EMBL" id="SNZ07731.1"/>
    </source>
</evidence>